<keyword evidence="1" id="KW-0833">Ubl conjugation pathway</keyword>
<dbReference type="Gene3D" id="1.20.58.860">
    <property type="match status" value="1"/>
</dbReference>
<name>W7JWH4_PLAFA</name>
<evidence type="ECO:0000256" key="1">
    <source>
        <dbReference type="PROSITE-ProRule" id="PRU01394"/>
    </source>
</evidence>
<accession>W7JWH4</accession>
<gene>
    <name evidence="2" type="ORF">C923_03360</name>
</gene>
<reference evidence="2 3" key="1">
    <citation type="submission" date="2013-02" db="EMBL/GenBank/DDBJ databases">
        <title>The Genome Sequence of Plasmodium falciparum UGT5.1.</title>
        <authorList>
            <consortium name="The Broad Institute Genome Sequencing Platform"/>
            <consortium name="The Broad Institute Genome Sequencing Center for Infectious Disease"/>
            <person name="Neafsey D."/>
            <person name="Cheeseman I."/>
            <person name="Volkman S."/>
            <person name="Adams J."/>
            <person name="Walker B."/>
            <person name="Young S.K."/>
            <person name="Zeng Q."/>
            <person name="Gargeya S."/>
            <person name="Fitzgerald M."/>
            <person name="Haas B."/>
            <person name="Abouelleil A."/>
            <person name="Alvarado L."/>
            <person name="Arachchi H.M."/>
            <person name="Berlin A.M."/>
            <person name="Chapman S.B."/>
            <person name="Dewar J."/>
            <person name="Goldberg J."/>
            <person name="Griggs A."/>
            <person name="Gujja S."/>
            <person name="Hansen M."/>
            <person name="Howarth C."/>
            <person name="Imamovic A."/>
            <person name="Larimer J."/>
            <person name="McCowan C."/>
            <person name="Murphy C."/>
            <person name="Neiman D."/>
            <person name="Pearson M."/>
            <person name="Priest M."/>
            <person name="Roberts A."/>
            <person name="Saif S."/>
            <person name="Shea T."/>
            <person name="Sisk P."/>
            <person name="Sykes S."/>
            <person name="Wortman J."/>
            <person name="Nusbaum C."/>
            <person name="Birren B."/>
        </authorList>
    </citation>
    <scope>NUCLEOTIDE SEQUENCE [LARGE SCALE GENOMIC DNA]</scope>
    <source>
        <strain evidence="2 3">UGT5.1</strain>
    </source>
</reference>
<dbReference type="EMBL" id="KE124615">
    <property type="protein sequence ID" value="EWC75911.1"/>
    <property type="molecule type" value="Genomic_DNA"/>
</dbReference>
<dbReference type="OrthoDB" id="1924260at2759"/>
<dbReference type="PROSITE" id="PS52049">
    <property type="entry name" value="ULD"/>
    <property type="match status" value="1"/>
</dbReference>
<sequence length="171" mass="20357">MNGKDWIEISREHIKKEIDEICNSQTNNDVRFNIIAVMKDKEYIIQEYINIHRIVKQRVNIKLINLGENIELSDEINEDEFPLLNDIPSIENLPNNVDTLYNIVNKSTLEINYLQSLLHEQKEIKKLWNKELTFKFFNFYPFIMSSLNLMAKHKLLKDAYQKEKLKNATKS</sequence>
<evidence type="ECO:0000313" key="2">
    <source>
        <dbReference type="EMBL" id="EWC75911.1"/>
    </source>
</evidence>
<organism evidence="2 3">
    <name type="scientific">Plasmodium falciparum UGT5.1</name>
    <dbReference type="NCBI Taxonomy" id="1237627"/>
    <lineage>
        <taxon>Eukaryota</taxon>
        <taxon>Sar</taxon>
        <taxon>Alveolata</taxon>
        <taxon>Apicomplexa</taxon>
        <taxon>Aconoidasida</taxon>
        <taxon>Haemosporida</taxon>
        <taxon>Plasmodiidae</taxon>
        <taxon>Plasmodium</taxon>
        <taxon>Plasmodium (Laverania)</taxon>
    </lineage>
</organism>
<evidence type="ECO:0000313" key="3">
    <source>
        <dbReference type="Proteomes" id="UP000030697"/>
    </source>
</evidence>
<dbReference type="GO" id="GO:0006511">
    <property type="term" value="P:ubiquitin-dependent protein catabolic process"/>
    <property type="evidence" value="ECO:0007669"/>
    <property type="project" value="UniProtKB-UniRule"/>
</dbReference>
<proteinExistence type="predicted"/>
<dbReference type="Proteomes" id="UP000030697">
    <property type="component" value="Unassembled WGS sequence"/>
</dbReference>
<protein>
    <submittedName>
        <fullName evidence="2">Uncharacterized protein</fullName>
    </submittedName>
</protein>
<dbReference type="AlphaFoldDB" id="W7JWH4"/>